<evidence type="ECO:0000313" key="2">
    <source>
        <dbReference type="EMBL" id="SOC52850.1"/>
    </source>
</evidence>
<organism evidence="2 3">
    <name type="scientific">Blastococcus aggregatus</name>
    <dbReference type="NCBI Taxonomy" id="38502"/>
    <lineage>
        <taxon>Bacteria</taxon>
        <taxon>Bacillati</taxon>
        <taxon>Actinomycetota</taxon>
        <taxon>Actinomycetes</taxon>
        <taxon>Geodermatophilales</taxon>
        <taxon>Geodermatophilaceae</taxon>
        <taxon>Blastococcus</taxon>
    </lineage>
</organism>
<accession>A0A285VFK2</accession>
<dbReference type="EMBL" id="OBQI01000007">
    <property type="protein sequence ID" value="SOC52850.1"/>
    <property type="molecule type" value="Genomic_DNA"/>
</dbReference>
<sequence>MTCPGRTCAQARDDERGSVAVLFCFIVLTASLLVTGLVDAGTAIQAANRADTYSAEAARAASIAVGPVPTGGSADATLAVTAARDYLEQAGAVGTVNVLGPGVVEVSVTVTASTPLLGIPVSQTRTHTAQLLVGVTQGEGLS</sequence>
<keyword evidence="1" id="KW-1133">Transmembrane helix</keyword>
<keyword evidence="1" id="KW-0472">Membrane</keyword>
<protein>
    <recommendedName>
        <fullName evidence="4">Flp pilus-assembly TadE/G-like</fullName>
    </recommendedName>
</protein>
<dbReference type="AlphaFoldDB" id="A0A285VFK2"/>
<dbReference type="Proteomes" id="UP000219435">
    <property type="component" value="Unassembled WGS sequence"/>
</dbReference>
<evidence type="ECO:0000256" key="1">
    <source>
        <dbReference type="SAM" id="Phobius"/>
    </source>
</evidence>
<feature type="transmembrane region" description="Helical" evidence="1">
    <location>
        <begin position="20"/>
        <end position="40"/>
    </location>
</feature>
<dbReference type="RefSeq" id="WP_245853152.1">
    <property type="nucleotide sequence ID" value="NZ_OBQI01000007.1"/>
</dbReference>
<name>A0A285VFK2_9ACTN</name>
<keyword evidence="1" id="KW-0812">Transmembrane</keyword>
<reference evidence="3" key="1">
    <citation type="submission" date="2017-08" db="EMBL/GenBank/DDBJ databases">
        <authorList>
            <person name="Varghese N."/>
            <person name="Submissions S."/>
        </authorList>
    </citation>
    <scope>NUCLEOTIDE SEQUENCE [LARGE SCALE GENOMIC DNA]</scope>
    <source>
        <strain evidence="3">DSM 4725</strain>
    </source>
</reference>
<evidence type="ECO:0000313" key="3">
    <source>
        <dbReference type="Proteomes" id="UP000219435"/>
    </source>
</evidence>
<keyword evidence="3" id="KW-1185">Reference proteome</keyword>
<proteinExistence type="predicted"/>
<evidence type="ECO:0008006" key="4">
    <source>
        <dbReference type="Google" id="ProtNLM"/>
    </source>
</evidence>
<gene>
    <name evidence="2" type="ORF">SAMN05660748_4206</name>
</gene>